<protein>
    <submittedName>
        <fullName evidence="1">Uncharacterized protein</fullName>
    </submittedName>
</protein>
<proteinExistence type="predicted"/>
<dbReference type="Proteomes" id="UP000465302">
    <property type="component" value="Unassembled WGS sequence"/>
</dbReference>
<accession>A0A7I9W8D7</accession>
<comment type="caution">
    <text evidence="1">The sequence shown here is derived from an EMBL/GenBank/DDBJ whole genome shotgun (WGS) entry which is preliminary data.</text>
</comment>
<reference evidence="1 2" key="1">
    <citation type="journal article" date="2019" name="Emerg. Microbes Infect.">
        <title>Comprehensive subspecies identification of 175 nontuberculous mycobacteria species based on 7547 genomic profiles.</title>
        <authorList>
            <person name="Matsumoto Y."/>
            <person name="Kinjo T."/>
            <person name="Motooka D."/>
            <person name="Nabeya D."/>
            <person name="Jung N."/>
            <person name="Uechi K."/>
            <person name="Horii T."/>
            <person name="Iida T."/>
            <person name="Fujita J."/>
            <person name="Nakamura S."/>
        </authorList>
    </citation>
    <scope>NUCLEOTIDE SEQUENCE [LARGE SCALE GENOMIC DNA]</scope>
    <source>
        <strain evidence="1 2">JCM 6377</strain>
    </source>
</reference>
<evidence type="ECO:0000313" key="1">
    <source>
        <dbReference type="EMBL" id="GFG53638.1"/>
    </source>
</evidence>
<evidence type="ECO:0000313" key="2">
    <source>
        <dbReference type="Proteomes" id="UP000465302"/>
    </source>
</evidence>
<organism evidence="1 2">
    <name type="scientific">Mycolicibacterium agri</name>
    <name type="common">Mycobacterium agri</name>
    <dbReference type="NCBI Taxonomy" id="36811"/>
    <lineage>
        <taxon>Bacteria</taxon>
        <taxon>Bacillati</taxon>
        <taxon>Actinomycetota</taxon>
        <taxon>Actinomycetes</taxon>
        <taxon>Mycobacteriales</taxon>
        <taxon>Mycobacteriaceae</taxon>
        <taxon>Mycolicibacterium</taxon>
    </lineage>
</organism>
<name>A0A7I9W8D7_MYCAG</name>
<dbReference type="EMBL" id="BLKS01000001">
    <property type="protein sequence ID" value="GFG53638.1"/>
    <property type="molecule type" value="Genomic_DNA"/>
</dbReference>
<gene>
    <name evidence="1" type="ORF">MAGR_50790</name>
</gene>
<dbReference type="AlphaFoldDB" id="A0A7I9W8D7"/>
<sequence length="66" mass="6585">MAGRVDGEVASITGEARGQAGSHAVRLAEEGADTIAVGICRGFEGSPACQYVTGVGLPVAARSLLK</sequence>